<evidence type="ECO:0000313" key="2">
    <source>
        <dbReference type="Proteomes" id="UP000828251"/>
    </source>
</evidence>
<dbReference type="AlphaFoldDB" id="A0A9D3ZI15"/>
<evidence type="ECO:0000313" key="1">
    <source>
        <dbReference type="EMBL" id="KAH1039040.1"/>
    </source>
</evidence>
<comment type="caution">
    <text evidence="1">The sequence shown here is derived from an EMBL/GenBank/DDBJ whole genome shotgun (WGS) entry which is preliminary data.</text>
</comment>
<sequence>MGSYNQRWSDNYPTYDSYSLYYYPENGGATIQSHPTLNRNEHYVEEVEHDIPELEDKSHSTIIEHNELNVGVQQEFEVEDRDKIVRSEDGVFTPIDLEIGVGVELHVEEECKPELSESVGS</sequence>
<reference evidence="1 2" key="1">
    <citation type="journal article" date="2021" name="Plant Biotechnol. J.">
        <title>Multi-omics assisted identification of the key and species-specific regulatory components of drought-tolerant mechanisms in Gossypium stocksii.</title>
        <authorList>
            <person name="Yu D."/>
            <person name="Ke L."/>
            <person name="Zhang D."/>
            <person name="Wu Y."/>
            <person name="Sun Y."/>
            <person name="Mei J."/>
            <person name="Sun J."/>
            <person name="Sun Y."/>
        </authorList>
    </citation>
    <scope>NUCLEOTIDE SEQUENCE [LARGE SCALE GENOMIC DNA]</scope>
    <source>
        <strain evidence="2">cv. E1</strain>
        <tissue evidence="1">Leaf</tissue>
    </source>
</reference>
<organism evidence="1 2">
    <name type="scientific">Gossypium stocksii</name>
    <dbReference type="NCBI Taxonomy" id="47602"/>
    <lineage>
        <taxon>Eukaryota</taxon>
        <taxon>Viridiplantae</taxon>
        <taxon>Streptophyta</taxon>
        <taxon>Embryophyta</taxon>
        <taxon>Tracheophyta</taxon>
        <taxon>Spermatophyta</taxon>
        <taxon>Magnoliopsida</taxon>
        <taxon>eudicotyledons</taxon>
        <taxon>Gunneridae</taxon>
        <taxon>Pentapetalae</taxon>
        <taxon>rosids</taxon>
        <taxon>malvids</taxon>
        <taxon>Malvales</taxon>
        <taxon>Malvaceae</taxon>
        <taxon>Malvoideae</taxon>
        <taxon>Gossypium</taxon>
    </lineage>
</organism>
<accession>A0A9D3ZI15</accession>
<dbReference type="Proteomes" id="UP000828251">
    <property type="component" value="Unassembled WGS sequence"/>
</dbReference>
<proteinExistence type="predicted"/>
<dbReference type="EMBL" id="JAIQCV010000012">
    <property type="protein sequence ID" value="KAH1039040.1"/>
    <property type="molecule type" value="Genomic_DNA"/>
</dbReference>
<keyword evidence="2" id="KW-1185">Reference proteome</keyword>
<name>A0A9D3ZI15_9ROSI</name>
<protein>
    <submittedName>
        <fullName evidence="1">Uncharacterized protein</fullName>
    </submittedName>
</protein>
<gene>
    <name evidence="1" type="ORF">J1N35_040783</name>
</gene>